<dbReference type="GO" id="GO:0006351">
    <property type="term" value="P:DNA-templated transcription"/>
    <property type="evidence" value="ECO:0007669"/>
    <property type="project" value="InterPro"/>
</dbReference>
<evidence type="ECO:0000256" key="2">
    <source>
        <dbReference type="ARBA" id="ARBA00022833"/>
    </source>
</evidence>
<dbReference type="SUPFAM" id="SSF57667">
    <property type="entry name" value="beta-beta-alpha zinc fingers"/>
    <property type="match status" value="1"/>
</dbReference>
<dbReference type="Gene3D" id="3.30.160.60">
    <property type="entry name" value="Classic Zinc Finger"/>
    <property type="match status" value="1"/>
</dbReference>
<keyword evidence="10" id="KW-1185">Reference proteome</keyword>
<dbReference type="CDD" id="cd12148">
    <property type="entry name" value="fungal_TF_MHR"/>
    <property type="match status" value="1"/>
</dbReference>
<evidence type="ECO:0000256" key="4">
    <source>
        <dbReference type="ARBA" id="ARBA00023163"/>
    </source>
</evidence>
<reference evidence="9" key="1">
    <citation type="submission" date="2021-08" db="EMBL/GenBank/DDBJ databases">
        <title>Chromosome-Level Trichoderma cornu-damae using Hi-C Data.</title>
        <authorList>
            <person name="Kim C.S."/>
        </authorList>
    </citation>
    <scope>NUCLEOTIDE SEQUENCE</scope>
    <source>
        <strain evidence="9">KA19-0412C</strain>
    </source>
</reference>
<sequence length="933" mass="101884">MCNETKNKNKNKKNKNKKKNERKKNKEEESIRYDVISTFSMATSDTQSPVPQMAAMFACELCPLAFDNPGHLDRHRQVHAEQAAAPAEQANVEQANAVEQANVEQANVERANVERASVERTNARRANAERANAGRNRNVCPHCHGRFTTSDVLQRHMDAYHSAGADGGANSKGPCQRCLRFKLKCDGASPCGWCIADAGPEHCVAPETAAAPAPAPTPAPVQAPAPSSASASASGSHAARTASASPRRRRRRRAQRGRSTGSSSPRAMVLQPVPPSRSRQSSASGLLSLDGGSSSPRGSEDGYVDYAVPQPLVPGEVNLQRVSLGWLDFEVACVRRYGAGGPIVGGGDGNAAAAPGQHSSSSPRPGDAGAPLLRRLPWLPQAAAAPGSSNYESGSLAMAMDSLGLLFKEPRVPRAAELVGSRLQLLPGIELLRQLVDNYFLKWQKVQPVFHAATWKFNECPMGLLGVMACIGSVVAEDEEVAHQARQISSLCISELNTMVTALPERGPDVMYLAALCLHQTYLLGSGDGQVHQNVDRIRAYLLSGLMLWNMLRRGAGGQRSTAQIFDETSQPVHAQWLAWAARERAIRITWMVFEYDCNVAILGSRPYAIDLEHLPRRFPCAEALYDAPDAQAWAELRSRSPYGAQGPLVASVMAVAGTGGSLSEHISSWSKRLCTQMFERILRGILWPGSLSRTIEAAKEFGVKVTSGSVEDKASLLWSISFLGKSIHDGASTVPLSSMDLVNFTSTKLMRHYNHFIVYPHIMDLIIYIARTAASPSSPGSRTTLRWAQRKLVEAFAADPYHSRQYLWHAGQMIRAAQVYTVFAPGDSMRVFSAYLAILAFCKYGPPSLRDVSATDPFRADVWAYCDSGVERWLQTGGPCHIGSFTRIQARCSTEQLMQDAYKMLCRLENWGISERFFNILIHFNDLDVLNE</sequence>
<dbReference type="InterPro" id="IPR007219">
    <property type="entry name" value="XnlR_reg_dom"/>
</dbReference>
<dbReference type="GO" id="GO:0003677">
    <property type="term" value="F:DNA binding"/>
    <property type="evidence" value="ECO:0007669"/>
    <property type="project" value="InterPro"/>
</dbReference>
<keyword evidence="4" id="KW-0804">Transcription</keyword>
<dbReference type="Proteomes" id="UP000827724">
    <property type="component" value="Unassembled WGS sequence"/>
</dbReference>
<feature type="domain" description="C2H2-type" evidence="8">
    <location>
        <begin position="57"/>
        <end position="84"/>
    </location>
</feature>
<evidence type="ECO:0000256" key="1">
    <source>
        <dbReference type="ARBA" id="ARBA00022723"/>
    </source>
</evidence>
<keyword evidence="5" id="KW-0539">Nucleus</keyword>
<evidence type="ECO:0000259" key="8">
    <source>
        <dbReference type="PROSITE" id="PS50157"/>
    </source>
</evidence>
<feature type="region of interest" description="Disordered" evidence="7">
    <location>
        <begin position="348"/>
        <end position="370"/>
    </location>
</feature>
<dbReference type="InterPro" id="IPR013087">
    <property type="entry name" value="Znf_C2H2_type"/>
</dbReference>
<evidence type="ECO:0000313" key="10">
    <source>
        <dbReference type="Proteomes" id="UP000827724"/>
    </source>
</evidence>
<dbReference type="PANTHER" id="PTHR47660">
    <property type="entry name" value="TRANSCRIPTION FACTOR WITH C2H2 AND ZN(2)-CYS(6) DNA BINDING DOMAIN (EUROFUNG)-RELATED-RELATED"/>
    <property type="match status" value="1"/>
</dbReference>
<accession>A0A9P8TW73</accession>
<feature type="region of interest" description="Disordered" evidence="7">
    <location>
        <begin position="208"/>
        <end position="303"/>
    </location>
</feature>
<feature type="compositionally biased region" description="Basic residues" evidence="7">
    <location>
        <begin position="8"/>
        <end position="23"/>
    </location>
</feature>
<dbReference type="GO" id="GO:0008270">
    <property type="term" value="F:zinc ion binding"/>
    <property type="evidence" value="ECO:0007669"/>
    <property type="project" value="UniProtKB-KW"/>
</dbReference>
<dbReference type="Pfam" id="PF04082">
    <property type="entry name" value="Fungal_trans"/>
    <property type="match status" value="1"/>
</dbReference>
<keyword evidence="6" id="KW-0863">Zinc-finger</keyword>
<feature type="compositionally biased region" description="Basic residues" evidence="7">
    <location>
        <begin position="246"/>
        <end position="256"/>
    </location>
</feature>
<evidence type="ECO:0000313" key="9">
    <source>
        <dbReference type="EMBL" id="KAH6607354.1"/>
    </source>
</evidence>
<dbReference type="PANTHER" id="PTHR47660:SF2">
    <property type="entry name" value="TRANSCRIPTION FACTOR WITH C2H2 AND ZN(2)-CYS(6) DNA BINDING DOMAIN (EUROFUNG)"/>
    <property type="match status" value="1"/>
</dbReference>
<dbReference type="PROSITE" id="PS50157">
    <property type="entry name" value="ZINC_FINGER_C2H2_2"/>
    <property type="match status" value="1"/>
</dbReference>
<feature type="compositionally biased region" description="Pro residues" evidence="7">
    <location>
        <begin position="213"/>
        <end position="223"/>
    </location>
</feature>
<dbReference type="SMART" id="SM00355">
    <property type="entry name" value="ZnF_C2H2"/>
    <property type="match status" value="2"/>
</dbReference>
<dbReference type="Pfam" id="PF00096">
    <property type="entry name" value="zf-C2H2"/>
    <property type="match status" value="1"/>
</dbReference>
<evidence type="ECO:0000256" key="3">
    <source>
        <dbReference type="ARBA" id="ARBA00023015"/>
    </source>
</evidence>
<feature type="compositionally biased region" description="Low complexity" evidence="7">
    <location>
        <begin position="276"/>
        <end position="297"/>
    </location>
</feature>
<keyword evidence="2" id="KW-0862">Zinc</keyword>
<dbReference type="InterPro" id="IPR036236">
    <property type="entry name" value="Znf_C2H2_sf"/>
</dbReference>
<evidence type="ECO:0000256" key="6">
    <source>
        <dbReference type="PROSITE-ProRule" id="PRU00042"/>
    </source>
</evidence>
<dbReference type="PROSITE" id="PS00028">
    <property type="entry name" value="ZINC_FINGER_C2H2_1"/>
    <property type="match status" value="2"/>
</dbReference>
<keyword evidence="3" id="KW-0805">Transcription regulation</keyword>
<name>A0A9P8TW73_9HYPO</name>
<protein>
    <recommendedName>
        <fullName evidence="8">C2H2-type domain-containing protein</fullName>
    </recommendedName>
</protein>
<keyword evidence="1" id="KW-0479">Metal-binding</keyword>
<feature type="region of interest" description="Disordered" evidence="7">
    <location>
        <begin position="1"/>
        <end position="30"/>
    </location>
</feature>
<evidence type="ECO:0000256" key="7">
    <source>
        <dbReference type="SAM" id="MobiDB-lite"/>
    </source>
</evidence>
<dbReference type="AlphaFoldDB" id="A0A9P8TW73"/>
<gene>
    <name evidence="9" type="ORF">Trco_003667</name>
</gene>
<comment type="caution">
    <text evidence="9">The sequence shown here is derived from an EMBL/GenBank/DDBJ whole genome shotgun (WGS) entry which is preliminary data.</text>
</comment>
<feature type="compositionally biased region" description="Low complexity" evidence="7">
    <location>
        <begin position="224"/>
        <end position="245"/>
    </location>
</feature>
<organism evidence="9 10">
    <name type="scientific">Trichoderma cornu-damae</name>
    <dbReference type="NCBI Taxonomy" id="654480"/>
    <lineage>
        <taxon>Eukaryota</taxon>
        <taxon>Fungi</taxon>
        <taxon>Dikarya</taxon>
        <taxon>Ascomycota</taxon>
        <taxon>Pezizomycotina</taxon>
        <taxon>Sordariomycetes</taxon>
        <taxon>Hypocreomycetidae</taxon>
        <taxon>Hypocreales</taxon>
        <taxon>Hypocreaceae</taxon>
        <taxon>Trichoderma</taxon>
    </lineage>
</organism>
<dbReference type="EMBL" id="JAIWOZ010000003">
    <property type="protein sequence ID" value="KAH6607354.1"/>
    <property type="molecule type" value="Genomic_DNA"/>
</dbReference>
<proteinExistence type="predicted"/>
<evidence type="ECO:0000256" key="5">
    <source>
        <dbReference type="ARBA" id="ARBA00023242"/>
    </source>
</evidence>
<dbReference type="OrthoDB" id="1405595at2759"/>